<feature type="compositionally biased region" description="Polar residues" evidence="5">
    <location>
        <begin position="458"/>
        <end position="475"/>
    </location>
</feature>
<dbReference type="Gene3D" id="2.40.10.10">
    <property type="entry name" value="Trypsin-like serine proteases"/>
    <property type="match status" value="1"/>
</dbReference>
<dbReference type="SUPFAM" id="SSF50494">
    <property type="entry name" value="Trypsin-like serine proteases"/>
    <property type="match status" value="1"/>
</dbReference>
<dbReference type="CDD" id="cd00190">
    <property type="entry name" value="Tryp_SPc"/>
    <property type="match status" value="1"/>
</dbReference>
<evidence type="ECO:0000256" key="3">
    <source>
        <dbReference type="ARBA" id="ARBA00023157"/>
    </source>
</evidence>
<dbReference type="Pfam" id="PF00089">
    <property type="entry name" value="Trypsin"/>
    <property type="match status" value="1"/>
</dbReference>
<dbReference type="InterPro" id="IPR009003">
    <property type="entry name" value="Peptidase_S1_PA"/>
</dbReference>
<evidence type="ECO:0000256" key="6">
    <source>
        <dbReference type="SAM" id="SignalP"/>
    </source>
</evidence>
<dbReference type="InterPro" id="IPR018114">
    <property type="entry name" value="TRYPSIN_HIS"/>
</dbReference>
<dbReference type="PANTHER" id="PTHR24276:SF91">
    <property type="entry name" value="AT26814P-RELATED"/>
    <property type="match status" value="1"/>
</dbReference>
<name>A0A9N8ERK7_9STRA</name>
<keyword evidence="3" id="KW-1015">Disulfide bond</keyword>
<comment type="similarity">
    <text evidence="1">Belongs to the peptidase S1 family.</text>
</comment>
<dbReference type="PROSITE" id="PS00135">
    <property type="entry name" value="TRYPSIN_SER"/>
    <property type="match status" value="1"/>
</dbReference>
<feature type="region of interest" description="Disordered" evidence="5">
    <location>
        <begin position="453"/>
        <end position="495"/>
    </location>
</feature>
<keyword evidence="4" id="KW-0378">Hydrolase</keyword>
<dbReference type="OrthoDB" id="100840at2759"/>
<feature type="signal peptide" evidence="6">
    <location>
        <begin position="1"/>
        <end position="31"/>
    </location>
</feature>
<evidence type="ECO:0000256" key="4">
    <source>
        <dbReference type="RuleBase" id="RU363034"/>
    </source>
</evidence>
<evidence type="ECO:0000256" key="1">
    <source>
        <dbReference type="ARBA" id="ARBA00007664"/>
    </source>
</evidence>
<dbReference type="PROSITE" id="PS00134">
    <property type="entry name" value="TRYPSIN_HIS"/>
    <property type="match status" value="1"/>
</dbReference>
<keyword evidence="2" id="KW-0843">Virulence</keyword>
<organism evidence="8 9">
    <name type="scientific">Seminavis robusta</name>
    <dbReference type="NCBI Taxonomy" id="568900"/>
    <lineage>
        <taxon>Eukaryota</taxon>
        <taxon>Sar</taxon>
        <taxon>Stramenopiles</taxon>
        <taxon>Ochrophyta</taxon>
        <taxon>Bacillariophyta</taxon>
        <taxon>Bacillariophyceae</taxon>
        <taxon>Bacillariophycidae</taxon>
        <taxon>Naviculales</taxon>
        <taxon>Naviculaceae</taxon>
        <taxon>Seminavis</taxon>
    </lineage>
</organism>
<proteinExistence type="inferred from homology"/>
<dbReference type="PRINTS" id="PR00722">
    <property type="entry name" value="CHYMOTRYPSIN"/>
</dbReference>
<dbReference type="GO" id="GO:0004252">
    <property type="term" value="F:serine-type endopeptidase activity"/>
    <property type="evidence" value="ECO:0007669"/>
    <property type="project" value="InterPro"/>
</dbReference>
<dbReference type="Proteomes" id="UP001153069">
    <property type="component" value="Unassembled WGS sequence"/>
</dbReference>
<feature type="domain" description="Peptidase S1" evidence="7">
    <location>
        <begin position="58"/>
        <end position="299"/>
    </location>
</feature>
<feature type="chain" id="PRO_5040348256" evidence="6">
    <location>
        <begin position="32"/>
        <end position="612"/>
    </location>
</feature>
<keyword evidence="9" id="KW-1185">Reference proteome</keyword>
<dbReference type="EMBL" id="CAICTM010001410">
    <property type="protein sequence ID" value="CAB9523400.1"/>
    <property type="molecule type" value="Genomic_DNA"/>
</dbReference>
<evidence type="ECO:0000256" key="2">
    <source>
        <dbReference type="ARBA" id="ARBA00023026"/>
    </source>
</evidence>
<dbReference type="GO" id="GO:0006508">
    <property type="term" value="P:proteolysis"/>
    <property type="evidence" value="ECO:0007669"/>
    <property type="project" value="UniProtKB-KW"/>
</dbReference>
<protein>
    <submittedName>
        <fullName evidence="8">Vitamin K-dependent protein C</fullName>
    </submittedName>
</protein>
<keyword evidence="6" id="KW-0732">Signal</keyword>
<dbReference type="InterPro" id="IPR043504">
    <property type="entry name" value="Peptidase_S1_PA_chymotrypsin"/>
</dbReference>
<dbReference type="AlphaFoldDB" id="A0A9N8ERK7"/>
<dbReference type="InterPro" id="IPR001314">
    <property type="entry name" value="Peptidase_S1A"/>
</dbReference>
<dbReference type="PROSITE" id="PS50240">
    <property type="entry name" value="TRYPSIN_DOM"/>
    <property type="match status" value="1"/>
</dbReference>
<accession>A0A9N8ERK7</accession>
<comment type="caution">
    <text evidence="8">The sequence shown here is derived from an EMBL/GenBank/DDBJ whole genome shotgun (WGS) entry which is preliminary data.</text>
</comment>
<gene>
    <name evidence="8" type="ORF">SEMRO_1412_G270470.1</name>
</gene>
<dbReference type="InterPro" id="IPR050430">
    <property type="entry name" value="Peptidase_S1"/>
</dbReference>
<sequence length="612" mass="67164">MNSRRYSQRIRAQWTALIVIILALVQQQCHAMQGNDTTVADGPTFTARSRRRLPSSRIVGGNEVKVGTYPFFGFWYGGDCGTTLVHRDMFLTAAHCVSLLGVGLGEVVLHTLKQPNTYTVESIHVHPDYNENVEEPKWDFALLRVRQSVPPSVATPIPINVDPHFLTTGEESAMLTAMGYGARFEGSPSWSDTLQEVTSAYIPTFPNCQRTYSNTITDAEICVGNFFEGGQDACQGDSGGPLVWFADKAVDKFNKPTPSDQPAVLIGVVSWGEGCARPALPGVYARVSAAADWIHSTICFHSKLPPVNGICKTTRIPLPITLQLQIEYDVNAGPVSWGLYYINAAETIYQQSLGEGDSPPGTLARLSTLVQSEYTQDITSLTLQFSELKPGSYYFQIRDISESGVKLVKLTELGEVPRVWIDLEGSFGGFYSIHFDVVTKYITLTELIEELNADDPTEQPTANGTQPPSITNGTESPARIPANSSATDRSDEAAQSAIRTQNITVEILYDKRAADTSWMLASPKQPDVISIAEAPARKVIHYSPRFSYFGQHLISRTFEVEAPGIYELNVWDAGGNGFSDGSGWVVVWVGNRLIFGNDGDFGRKLQMPIKVL</sequence>
<dbReference type="InterPro" id="IPR001254">
    <property type="entry name" value="Trypsin_dom"/>
</dbReference>
<dbReference type="PANTHER" id="PTHR24276">
    <property type="entry name" value="POLYSERASE-RELATED"/>
    <property type="match status" value="1"/>
</dbReference>
<reference evidence="8" key="1">
    <citation type="submission" date="2020-06" db="EMBL/GenBank/DDBJ databases">
        <authorList>
            <consortium name="Plant Systems Biology data submission"/>
        </authorList>
    </citation>
    <scope>NUCLEOTIDE SEQUENCE</scope>
    <source>
        <strain evidence="8">D6</strain>
    </source>
</reference>
<keyword evidence="4" id="KW-0720">Serine protease</keyword>
<evidence type="ECO:0000259" key="7">
    <source>
        <dbReference type="PROSITE" id="PS50240"/>
    </source>
</evidence>
<dbReference type="SMART" id="SM00020">
    <property type="entry name" value="Tryp_SPc"/>
    <property type="match status" value="1"/>
</dbReference>
<evidence type="ECO:0000313" key="9">
    <source>
        <dbReference type="Proteomes" id="UP001153069"/>
    </source>
</evidence>
<keyword evidence="4" id="KW-0645">Protease</keyword>
<evidence type="ECO:0000256" key="5">
    <source>
        <dbReference type="SAM" id="MobiDB-lite"/>
    </source>
</evidence>
<evidence type="ECO:0000313" key="8">
    <source>
        <dbReference type="EMBL" id="CAB9523400.1"/>
    </source>
</evidence>
<dbReference type="InterPro" id="IPR033116">
    <property type="entry name" value="TRYPSIN_SER"/>
</dbReference>